<evidence type="ECO:0000256" key="1">
    <source>
        <dbReference type="SAM" id="SignalP"/>
    </source>
</evidence>
<keyword evidence="3" id="KW-1185">Reference proteome</keyword>
<evidence type="ECO:0000313" key="3">
    <source>
        <dbReference type="Proteomes" id="UP000547510"/>
    </source>
</evidence>
<proteinExistence type="predicted"/>
<name>A0A841CBL0_9PSEU</name>
<dbReference type="EMBL" id="JACHJN010000001">
    <property type="protein sequence ID" value="MBB5953744.1"/>
    <property type="molecule type" value="Genomic_DNA"/>
</dbReference>
<dbReference type="RefSeq" id="WP_184687506.1">
    <property type="nucleotide sequence ID" value="NZ_JACHJN010000001.1"/>
</dbReference>
<dbReference type="Proteomes" id="UP000547510">
    <property type="component" value="Unassembled WGS sequence"/>
</dbReference>
<sequence length="99" mass="10260">MTLAAVAVAGSGVLVAAGTASAAPTVTAGPSVQSLCNTNQNTWVREDSGFTRILYTIPRGGGFRLTGKIEWKAGHNWAQGHGNNDPTGWVPLENLTGCH</sequence>
<feature type="chain" id="PRO_5032640928" description="SH3 domain-containing protein" evidence="1">
    <location>
        <begin position="23"/>
        <end position="99"/>
    </location>
</feature>
<evidence type="ECO:0000313" key="2">
    <source>
        <dbReference type="EMBL" id="MBB5953744.1"/>
    </source>
</evidence>
<protein>
    <recommendedName>
        <fullName evidence="4">SH3 domain-containing protein</fullName>
    </recommendedName>
</protein>
<evidence type="ECO:0008006" key="4">
    <source>
        <dbReference type="Google" id="ProtNLM"/>
    </source>
</evidence>
<accession>A0A841CBL0</accession>
<dbReference type="AlphaFoldDB" id="A0A841CBL0"/>
<comment type="caution">
    <text evidence="2">The sequence shown here is derived from an EMBL/GenBank/DDBJ whole genome shotgun (WGS) entry which is preliminary data.</text>
</comment>
<feature type="signal peptide" evidence="1">
    <location>
        <begin position="1"/>
        <end position="22"/>
    </location>
</feature>
<organism evidence="2 3">
    <name type="scientific">Saccharothrix tamanrassetensis</name>
    <dbReference type="NCBI Taxonomy" id="1051531"/>
    <lineage>
        <taxon>Bacteria</taxon>
        <taxon>Bacillati</taxon>
        <taxon>Actinomycetota</taxon>
        <taxon>Actinomycetes</taxon>
        <taxon>Pseudonocardiales</taxon>
        <taxon>Pseudonocardiaceae</taxon>
        <taxon>Saccharothrix</taxon>
    </lineage>
</organism>
<keyword evidence="1" id="KW-0732">Signal</keyword>
<gene>
    <name evidence="2" type="ORF">FHS29_000314</name>
</gene>
<reference evidence="2 3" key="1">
    <citation type="submission" date="2020-08" db="EMBL/GenBank/DDBJ databases">
        <title>Genomic Encyclopedia of Type Strains, Phase III (KMG-III): the genomes of soil and plant-associated and newly described type strains.</title>
        <authorList>
            <person name="Whitman W."/>
        </authorList>
    </citation>
    <scope>NUCLEOTIDE SEQUENCE [LARGE SCALE GENOMIC DNA]</scope>
    <source>
        <strain evidence="2 3">CECT 8640</strain>
    </source>
</reference>